<evidence type="ECO:0000313" key="8">
    <source>
        <dbReference type="EMBL" id="GLL08251.1"/>
    </source>
</evidence>
<protein>
    <recommendedName>
        <fullName evidence="7">Endoribonuclease YoeB</fullName>
    </recommendedName>
    <alternativeName>
        <fullName evidence="6">Putative mRNA interferase YoeB</fullName>
    </alternativeName>
</protein>
<comment type="similarity">
    <text evidence="1">Belongs to the YoeB family.</text>
</comment>
<dbReference type="EMBL" id="BSFP01000134">
    <property type="protein sequence ID" value="GLL08251.1"/>
    <property type="molecule type" value="Genomic_DNA"/>
</dbReference>
<dbReference type="Gene3D" id="3.30.2310.20">
    <property type="entry name" value="RelE-like"/>
    <property type="match status" value="1"/>
</dbReference>
<accession>A0A9W6KUB7</accession>
<dbReference type="PANTHER" id="PTHR38039:SF1">
    <property type="entry name" value="TOXIN YOEB"/>
    <property type="match status" value="1"/>
</dbReference>
<evidence type="ECO:0000313" key="9">
    <source>
        <dbReference type="Proteomes" id="UP001143480"/>
    </source>
</evidence>
<keyword evidence="4" id="KW-0255">Endonuclease</keyword>
<evidence type="ECO:0000256" key="7">
    <source>
        <dbReference type="ARBA" id="ARBA00050056"/>
    </source>
</evidence>
<dbReference type="GO" id="GO:0016787">
    <property type="term" value="F:hydrolase activity"/>
    <property type="evidence" value="ECO:0007669"/>
    <property type="project" value="UniProtKB-KW"/>
</dbReference>
<dbReference type="SUPFAM" id="SSF143011">
    <property type="entry name" value="RelE-like"/>
    <property type="match status" value="1"/>
</dbReference>
<evidence type="ECO:0000256" key="5">
    <source>
        <dbReference type="ARBA" id="ARBA00022801"/>
    </source>
</evidence>
<reference evidence="8" key="1">
    <citation type="journal article" date="2014" name="Int. J. Syst. Evol. Microbiol.">
        <title>Complete genome sequence of Corynebacterium casei LMG S-19264T (=DSM 44701T), isolated from a smear-ripened cheese.</title>
        <authorList>
            <consortium name="US DOE Joint Genome Institute (JGI-PGF)"/>
            <person name="Walter F."/>
            <person name="Albersmeier A."/>
            <person name="Kalinowski J."/>
            <person name="Ruckert C."/>
        </authorList>
    </citation>
    <scope>NUCLEOTIDE SEQUENCE</scope>
    <source>
        <strain evidence="8">VKM Ac-1321</strain>
    </source>
</reference>
<dbReference type="PANTHER" id="PTHR38039">
    <property type="entry name" value="TOXIN YOEB"/>
    <property type="match status" value="1"/>
</dbReference>
<organism evidence="8 9">
    <name type="scientific">Dactylosporangium matsuzakiense</name>
    <dbReference type="NCBI Taxonomy" id="53360"/>
    <lineage>
        <taxon>Bacteria</taxon>
        <taxon>Bacillati</taxon>
        <taxon>Actinomycetota</taxon>
        <taxon>Actinomycetes</taxon>
        <taxon>Micromonosporales</taxon>
        <taxon>Micromonosporaceae</taxon>
        <taxon>Dactylosporangium</taxon>
    </lineage>
</organism>
<dbReference type="InterPro" id="IPR009614">
    <property type="entry name" value="YoeB_toxin"/>
</dbReference>
<dbReference type="Proteomes" id="UP001143480">
    <property type="component" value="Unassembled WGS sequence"/>
</dbReference>
<gene>
    <name evidence="8" type="ORF">GCM10017581_100120</name>
</gene>
<dbReference type="AlphaFoldDB" id="A0A9W6KUB7"/>
<reference evidence="8" key="2">
    <citation type="submission" date="2023-01" db="EMBL/GenBank/DDBJ databases">
        <authorList>
            <person name="Sun Q."/>
            <person name="Evtushenko L."/>
        </authorList>
    </citation>
    <scope>NUCLEOTIDE SEQUENCE</scope>
    <source>
        <strain evidence="8">VKM Ac-1321</strain>
    </source>
</reference>
<evidence type="ECO:0000256" key="2">
    <source>
        <dbReference type="ARBA" id="ARBA00022649"/>
    </source>
</evidence>
<evidence type="ECO:0000256" key="4">
    <source>
        <dbReference type="ARBA" id="ARBA00022759"/>
    </source>
</evidence>
<name>A0A9W6KUB7_9ACTN</name>
<keyword evidence="9" id="KW-1185">Reference proteome</keyword>
<evidence type="ECO:0000256" key="1">
    <source>
        <dbReference type="ARBA" id="ARBA00008172"/>
    </source>
</evidence>
<keyword evidence="5" id="KW-0378">Hydrolase</keyword>
<dbReference type="NCBIfam" id="TIGR02116">
    <property type="entry name" value="toxin_Txe_YoeB"/>
    <property type="match status" value="1"/>
</dbReference>
<keyword evidence="2" id="KW-1277">Toxin-antitoxin system</keyword>
<proteinExistence type="inferred from homology"/>
<dbReference type="GO" id="GO:0006401">
    <property type="term" value="P:RNA catabolic process"/>
    <property type="evidence" value="ECO:0007669"/>
    <property type="project" value="InterPro"/>
</dbReference>
<dbReference type="RefSeq" id="WP_261962522.1">
    <property type="nucleotide sequence ID" value="NZ_BAAAXA010000001.1"/>
</dbReference>
<dbReference type="GO" id="GO:0045892">
    <property type="term" value="P:negative regulation of DNA-templated transcription"/>
    <property type="evidence" value="ECO:0007669"/>
    <property type="project" value="TreeGrafter"/>
</dbReference>
<evidence type="ECO:0000256" key="3">
    <source>
        <dbReference type="ARBA" id="ARBA00022722"/>
    </source>
</evidence>
<dbReference type="Pfam" id="PF06769">
    <property type="entry name" value="YoeB_toxin"/>
    <property type="match status" value="1"/>
</dbReference>
<evidence type="ECO:0000256" key="6">
    <source>
        <dbReference type="ARBA" id="ARBA00030388"/>
    </source>
</evidence>
<sequence>MKVQFASQGWDDYLSWRQNRQMLRRVNLLIEDVRRNGHEGIGKPEQLRGNWSGFWSRRIDQEHRLVYRIVDDVVQIAQCRYHYE</sequence>
<dbReference type="InterPro" id="IPR035093">
    <property type="entry name" value="RelE/ParE_toxin_dom_sf"/>
</dbReference>
<comment type="caution">
    <text evidence="8">The sequence shown here is derived from an EMBL/GenBank/DDBJ whole genome shotgun (WGS) entry which is preliminary data.</text>
</comment>
<keyword evidence="3" id="KW-0540">Nuclease</keyword>
<dbReference type="GO" id="GO:0004519">
    <property type="term" value="F:endonuclease activity"/>
    <property type="evidence" value="ECO:0007669"/>
    <property type="project" value="UniProtKB-KW"/>
</dbReference>